<keyword evidence="2" id="KW-1185">Reference proteome</keyword>
<reference evidence="1" key="1">
    <citation type="submission" date="2022-05" db="EMBL/GenBank/DDBJ databases">
        <title>An RpoN-dependent PEP-CTERM gene is involved in floc formation of an Aquincola tertiaricarbonis strain.</title>
        <authorList>
            <person name="Qiu D."/>
            <person name="Xia M."/>
        </authorList>
    </citation>
    <scope>NUCLEOTIDE SEQUENCE</scope>
    <source>
        <strain evidence="1">RN12</strain>
    </source>
</reference>
<dbReference type="EMBL" id="CP097636">
    <property type="protein sequence ID" value="URI09411.1"/>
    <property type="molecule type" value="Genomic_DNA"/>
</dbReference>
<organism evidence="1 2">
    <name type="scientific">Aquincola tertiaricarbonis</name>
    <dbReference type="NCBI Taxonomy" id="391953"/>
    <lineage>
        <taxon>Bacteria</taxon>
        <taxon>Pseudomonadati</taxon>
        <taxon>Pseudomonadota</taxon>
        <taxon>Betaproteobacteria</taxon>
        <taxon>Burkholderiales</taxon>
        <taxon>Sphaerotilaceae</taxon>
        <taxon>Aquincola</taxon>
    </lineage>
</organism>
<protein>
    <submittedName>
        <fullName evidence="1">Uncharacterized protein</fullName>
    </submittedName>
</protein>
<accession>A0ABY4SEH5</accession>
<dbReference type="Proteomes" id="UP001056201">
    <property type="component" value="Chromosome 2"/>
</dbReference>
<evidence type="ECO:0000313" key="2">
    <source>
        <dbReference type="Proteomes" id="UP001056201"/>
    </source>
</evidence>
<evidence type="ECO:0000313" key="1">
    <source>
        <dbReference type="EMBL" id="URI09411.1"/>
    </source>
</evidence>
<proteinExistence type="predicted"/>
<dbReference type="RefSeq" id="WP_250197638.1">
    <property type="nucleotide sequence ID" value="NZ_CP097636.1"/>
</dbReference>
<name>A0ABY4SEH5_AQUTE</name>
<sequence>MSTGSKSPRASIWQAVTVVQEFSANLLVAVVPASDPDLPFFIADGDLTVAAARHGRDGKAALAMLAAQRPLLGQLTCLLLARRAFPVGTDEGLRVHCHSVAVDAARRTVSVVASLVPGDSAVPKALRDAAIVCVTRERAAEAQAAARWAVDEIHGSASPGPGAAGAAHQRRALDITPLLELMPPGFSVRLNKSSVASADRAITKAILAAPDPVHPPPRDGQYRALIVDAGAGQRLAVVTWLPHRGDPSYGEVRAAAERRVPRAFVSPRQTGVYPPLRPAGSHDGIVHDASPFDPADPAWLGAFDQEAVLDLPQPQAAADRSRVLQGQVGFEAIAWYQPHHTHGESAWGIYFDAANLDDFIGSLSLDLQREGFGRSSDALAAKLGVGLVYEHVLFHAQVEAALTWMELQAGHAKFIPFQTRVSTAVRGTDDWLEEALANFWAWSWLRADSMLAMITGVVTGGQHAALERIVQATLDRSPAGHRRWRDGRQREPWRILATQAVTGKPTLPPPGIGLPLEPTLRGPLPFDFRPTDVPLRFVGASRVTARLLRMPAARSGYSGKV</sequence>
<gene>
    <name evidence="1" type="ORF">MW290_28005</name>
</gene>